<feature type="coiled-coil region" evidence="1">
    <location>
        <begin position="495"/>
        <end position="529"/>
    </location>
</feature>
<dbReference type="SMART" id="SM01180">
    <property type="entry name" value="DWNN"/>
    <property type="match status" value="1"/>
</dbReference>
<keyword evidence="1" id="KW-0175">Coiled coil</keyword>
<feature type="region of interest" description="Disordered" evidence="2">
    <location>
        <begin position="654"/>
        <end position="723"/>
    </location>
</feature>
<feature type="domain" description="DWNN" evidence="3">
    <location>
        <begin position="22"/>
        <end position="93"/>
    </location>
</feature>
<feature type="coiled-coil region" evidence="1">
    <location>
        <begin position="301"/>
        <end position="421"/>
    </location>
</feature>
<dbReference type="InterPro" id="IPR032013">
    <property type="entry name" value="DUF4795"/>
</dbReference>
<dbReference type="PROSITE" id="PS51282">
    <property type="entry name" value="DWNN"/>
    <property type="match status" value="1"/>
</dbReference>
<name>A0ABQ9DK53_9PASS</name>
<proteinExistence type="predicted"/>
<protein>
    <submittedName>
        <fullName evidence="4">Glutamine-rich protein 2-like protein</fullName>
    </submittedName>
</protein>
<dbReference type="PANTHER" id="PTHR46766">
    <property type="entry name" value="GLUTAMINE-RICH PROTEIN 2"/>
    <property type="match status" value="1"/>
</dbReference>
<sequence>MESSTCQREQRPSRDGQARSGVHYKLSSKLTHGIVTFHGLSISLHDLKRQIMDRERLKETNCDLQILKAETNEEYSDDAQIPRNVSVIVRRVPARATNPNEPVRGTSKATPNLAEANATEEDKIKAMMIQSCGFYDPLNDLKTPLGPAPSSPPSPVPKIKRSSGIPMSFMVEVKDPSTKGVMLTPRGKYAIPAINVEAYARNQKETSSFFPEKSSSSSSSSFSSFELSPDQELKAIFADMATLVDTLSLSQLLDLAIGMPQKGAVHFAAMRKLLQAMLGHLDLQYLTTQEPWTGELSGPSLAELAADMKEVKQEMESYKKLKSEAMAVSKHLQEIETLKAAQSHMVQDMKKAQKERDQAMADSQDLREEIDRLKAIQSHMEEDILRMKQALALMKKLEDDIRKLREDMAKWKEESSKQITQQMEFVLQETKSELKKMAEQQDMKYTLLGQKVTETANELSAQDQILLQHMEDTFSKIQGDCDELRCTSVTLQTDIQLKQRDIEMLSQSLERLQKEKADEKTMLAAIDMKADKDSLGSKVEHTQFEESMEYLDERMRKMQGYMLGQKKNYKDMQEKLSDMMENKLDRRELKYFRRRLEDNWNRNLEELEKRILGESAAGIRKQLPVPFTCLSCDRTVNTHVPGPYPETLPYLQPLPPSKDLQHGPRPCHLTGAPASHNPWPRLLGTTARPDTPEAACPDTPQAAHPGTADAASAAAGQALVPSA</sequence>
<accession>A0ABQ9DK53</accession>
<dbReference type="EMBL" id="WHWB01032906">
    <property type="protein sequence ID" value="KAJ7423095.1"/>
    <property type="molecule type" value="Genomic_DNA"/>
</dbReference>
<evidence type="ECO:0000313" key="4">
    <source>
        <dbReference type="EMBL" id="KAJ7423095.1"/>
    </source>
</evidence>
<dbReference type="Pfam" id="PF16043">
    <property type="entry name" value="DUF4795"/>
    <property type="match status" value="1"/>
</dbReference>
<evidence type="ECO:0000256" key="1">
    <source>
        <dbReference type="SAM" id="Coils"/>
    </source>
</evidence>
<evidence type="ECO:0000259" key="3">
    <source>
        <dbReference type="PROSITE" id="PS51282"/>
    </source>
</evidence>
<keyword evidence="5" id="KW-1185">Reference proteome</keyword>
<gene>
    <name evidence="4" type="ORF">WISP_35139</name>
</gene>
<feature type="region of interest" description="Disordered" evidence="2">
    <location>
        <begin position="1"/>
        <end position="20"/>
    </location>
</feature>
<dbReference type="InterPro" id="IPR014891">
    <property type="entry name" value="DWNN_domain"/>
</dbReference>
<comment type="caution">
    <text evidence="4">The sequence shown here is derived from an EMBL/GenBank/DDBJ whole genome shotgun (WGS) entry which is preliminary data.</text>
</comment>
<dbReference type="Proteomes" id="UP001145742">
    <property type="component" value="Unassembled WGS sequence"/>
</dbReference>
<feature type="compositionally biased region" description="Low complexity" evidence="2">
    <location>
        <begin position="702"/>
        <end position="723"/>
    </location>
</feature>
<dbReference type="Pfam" id="PF08783">
    <property type="entry name" value="DWNN"/>
    <property type="match status" value="1"/>
</dbReference>
<dbReference type="PANTHER" id="PTHR46766:SF1">
    <property type="entry name" value="GLUTAMINE-RICH PROTEIN 2"/>
    <property type="match status" value="1"/>
</dbReference>
<reference evidence="4" key="1">
    <citation type="submission" date="2019-10" db="EMBL/GenBank/DDBJ databases">
        <authorList>
            <person name="Soares A.E.R."/>
            <person name="Aleixo A."/>
            <person name="Schneider P."/>
            <person name="Miyaki C.Y."/>
            <person name="Schneider M.P."/>
            <person name="Mello C."/>
            <person name="Vasconcelos A.T.R."/>
        </authorList>
    </citation>
    <scope>NUCLEOTIDE SEQUENCE</scope>
    <source>
        <tissue evidence="4">Muscle</tissue>
    </source>
</reference>
<evidence type="ECO:0000256" key="2">
    <source>
        <dbReference type="SAM" id="MobiDB-lite"/>
    </source>
</evidence>
<evidence type="ECO:0000313" key="5">
    <source>
        <dbReference type="Proteomes" id="UP001145742"/>
    </source>
</evidence>
<organism evidence="4 5">
    <name type="scientific">Willisornis vidua</name>
    <name type="common">Xingu scale-backed antbird</name>
    <dbReference type="NCBI Taxonomy" id="1566151"/>
    <lineage>
        <taxon>Eukaryota</taxon>
        <taxon>Metazoa</taxon>
        <taxon>Chordata</taxon>
        <taxon>Craniata</taxon>
        <taxon>Vertebrata</taxon>
        <taxon>Euteleostomi</taxon>
        <taxon>Archelosauria</taxon>
        <taxon>Archosauria</taxon>
        <taxon>Dinosauria</taxon>
        <taxon>Saurischia</taxon>
        <taxon>Theropoda</taxon>
        <taxon>Coelurosauria</taxon>
        <taxon>Aves</taxon>
        <taxon>Neognathae</taxon>
        <taxon>Neoaves</taxon>
        <taxon>Telluraves</taxon>
        <taxon>Australaves</taxon>
        <taxon>Passeriformes</taxon>
        <taxon>Thamnophilidae</taxon>
        <taxon>Willisornis</taxon>
    </lineage>
</organism>
<dbReference type="Gene3D" id="3.10.20.90">
    <property type="entry name" value="Phosphatidylinositol 3-kinase Catalytic Subunit, Chain A, domain 1"/>
    <property type="match status" value="1"/>
</dbReference>
<feature type="compositionally biased region" description="Basic and acidic residues" evidence="2">
    <location>
        <begin position="8"/>
        <end position="17"/>
    </location>
</feature>